<feature type="compositionally biased region" description="Basic and acidic residues" evidence="1">
    <location>
        <begin position="34"/>
        <end position="61"/>
    </location>
</feature>
<dbReference type="Proteomes" id="UP000694930">
    <property type="component" value="Chromosome 11"/>
</dbReference>
<evidence type="ECO:0000256" key="1">
    <source>
        <dbReference type="SAM" id="MobiDB-lite"/>
    </source>
</evidence>
<name>A0ABM1UYF5_SOLPN</name>
<protein>
    <submittedName>
        <fullName evidence="3">Uncharacterized protein LOC107003811</fullName>
    </submittedName>
</protein>
<organism evidence="2 3">
    <name type="scientific">Solanum pennellii</name>
    <name type="common">Tomato</name>
    <name type="synonym">Lycopersicon pennellii</name>
    <dbReference type="NCBI Taxonomy" id="28526"/>
    <lineage>
        <taxon>Eukaryota</taxon>
        <taxon>Viridiplantae</taxon>
        <taxon>Streptophyta</taxon>
        <taxon>Embryophyta</taxon>
        <taxon>Tracheophyta</taxon>
        <taxon>Spermatophyta</taxon>
        <taxon>Magnoliopsida</taxon>
        <taxon>eudicotyledons</taxon>
        <taxon>Gunneridae</taxon>
        <taxon>Pentapetalae</taxon>
        <taxon>asterids</taxon>
        <taxon>lamiids</taxon>
        <taxon>Solanales</taxon>
        <taxon>Solanaceae</taxon>
        <taxon>Solanoideae</taxon>
        <taxon>Solaneae</taxon>
        <taxon>Solanum</taxon>
        <taxon>Solanum subgen. Lycopersicon</taxon>
    </lineage>
</organism>
<reference evidence="2" key="1">
    <citation type="journal article" date="2014" name="Nat. Genet.">
        <title>The genome of the stress-tolerant wild tomato species Solanum pennellii.</title>
        <authorList>
            <person name="Bolger A."/>
            <person name="Scossa F."/>
            <person name="Bolger M.E."/>
            <person name="Lanz C."/>
            <person name="Maumus F."/>
            <person name="Tohge T."/>
            <person name="Quesneville H."/>
            <person name="Alseekh S."/>
            <person name="Sorensen I."/>
            <person name="Lichtenstein G."/>
            <person name="Fich E.A."/>
            <person name="Conte M."/>
            <person name="Keller H."/>
            <person name="Schneeberger K."/>
            <person name="Schwacke R."/>
            <person name="Ofner I."/>
            <person name="Vrebalov J."/>
            <person name="Xu Y."/>
            <person name="Osorio S."/>
            <person name="Aflitos S.A."/>
            <person name="Schijlen E."/>
            <person name="Jimenez-Gomez J.M."/>
            <person name="Ryngajllo M."/>
            <person name="Kimura S."/>
            <person name="Kumar R."/>
            <person name="Koenig D."/>
            <person name="Headland L.R."/>
            <person name="Maloof J.N."/>
            <person name="Sinha N."/>
            <person name="van Ham R.C."/>
            <person name="Lankhorst R.K."/>
            <person name="Mao L."/>
            <person name="Vogel A."/>
            <person name="Arsova B."/>
            <person name="Panstruga R."/>
            <person name="Fei Z."/>
            <person name="Rose J.K."/>
            <person name="Zamir D."/>
            <person name="Carrari F."/>
            <person name="Giovannoni J.J."/>
            <person name="Weigel D."/>
            <person name="Usadel B."/>
            <person name="Fernie A.R."/>
        </authorList>
    </citation>
    <scope>NUCLEOTIDE SEQUENCE [LARGE SCALE GENOMIC DNA]</scope>
    <source>
        <strain evidence="2">cv. LA0716</strain>
    </source>
</reference>
<evidence type="ECO:0000313" key="3">
    <source>
        <dbReference type="RefSeq" id="XP_027768523.1"/>
    </source>
</evidence>
<reference evidence="3" key="2">
    <citation type="submission" date="2025-08" db="UniProtKB">
        <authorList>
            <consortium name="RefSeq"/>
        </authorList>
    </citation>
    <scope>IDENTIFICATION</scope>
</reference>
<evidence type="ECO:0000313" key="2">
    <source>
        <dbReference type="Proteomes" id="UP000694930"/>
    </source>
</evidence>
<gene>
    <name evidence="3" type="primary">LOC107003811</name>
</gene>
<accession>A0ABM1UYF5</accession>
<keyword evidence="2" id="KW-1185">Reference proteome</keyword>
<sequence>MGVTPREKEESVAYQLKDVAQVWLMVYAQQIEQSKIREMTRDGKRPRSNELSQPKDKKRFFNQEFSMGNKDRGSNQNSQGGGYSYERPSCTSCGKQHLGRDIASTDGCFGCGYRGHKMIDSPNLNEKVKEVNQAPHDCRDPNAPKRNRFYALGAKEVTNPE</sequence>
<dbReference type="RefSeq" id="XP_027768523.1">
    <property type="nucleotide sequence ID" value="XM_027912722.1"/>
</dbReference>
<dbReference type="GeneID" id="107003811"/>
<proteinExistence type="predicted"/>
<feature type="region of interest" description="Disordered" evidence="1">
    <location>
        <begin position="34"/>
        <end position="97"/>
    </location>
</feature>